<accession>A0A0H5P8Y5</accession>
<gene>
    <name evidence="1" type="ORF">ERS450000_05978</name>
</gene>
<organism evidence="1 2">
    <name type="scientific">Nocardia farcinica</name>
    <dbReference type="NCBI Taxonomy" id="37329"/>
    <lineage>
        <taxon>Bacteria</taxon>
        <taxon>Bacillati</taxon>
        <taxon>Actinomycetota</taxon>
        <taxon>Actinomycetes</taxon>
        <taxon>Mycobacteriales</taxon>
        <taxon>Nocardiaceae</taxon>
        <taxon>Nocardia</taxon>
    </lineage>
</organism>
<dbReference type="EMBL" id="LN868939">
    <property type="protein sequence ID" value="CRY84325.1"/>
    <property type="molecule type" value="Genomic_DNA"/>
</dbReference>
<dbReference type="AlphaFoldDB" id="A0A0H5P8Y5"/>
<evidence type="ECO:0000313" key="2">
    <source>
        <dbReference type="Proteomes" id="UP000057820"/>
    </source>
</evidence>
<protein>
    <submittedName>
        <fullName evidence="1">Uncharacterized protein</fullName>
    </submittedName>
</protein>
<proteinExistence type="predicted"/>
<keyword evidence="1" id="KW-0614">Plasmid</keyword>
<sequence length="160" mass="18274">MKFPIIESEKKIQDQTWFSAPVLDVLEKHQPGLLPDPLDHPLAQLNRLVNHDKHRLMLVTNSAFIESDVVYSDEFEFVRDDSPPDGELRPGYELAAWVFRATVPQLTRHPHHLIKIGQIGYHISIDLPDSNRFEHLLPTMNAIRDRVGQVLDDLEAAGVT</sequence>
<dbReference type="Proteomes" id="UP000057820">
    <property type="component" value="Plasmid 2"/>
</dbReference>
<geneLocation type="plasmid" evidence="1">
    <name>2</name>
</geneLocation>
<dbReference type="RefSeq" id="WP_060594972.1">
    <property type="nucleotide sequence ID" value="NZ_CP031418.1"/>
</dbReference>
<name>A0A0H5P8Y5_NOCFR</name>
<reference evidence="2" key="1">
    <citation type="submission" date="2015-03" db="EMBL/GenBank/DDBJ databases">
        <authorList>
            <consortium name="Pathogen Informatics"/>
        </authorList>
    </citation>
    <scope>NUCLEOTIDE SEQUENCE [LARGE SCALE GENOMIC DNA]</scope>
    <source>
        <strain evidence="2">NCTC11134</strain>
        <plasmid evidence="2">2</plasmid>
    </source>
</reference>
<dbReference type="KEGG" id="nfr:ERS450000_05978"/>
<evidence type="ECO:0000313" key="1">
    <source>
        <dbReference type="EMBL" id="CRY84325.1"/>
    </source>
</evidence>